<dbReference type="GeneID" id="91088638"/>
<dbReference type="GO" id="GO:0000184">
    <property type="term" value="P:nuclear-transcribed mRNA catabolic process, nonsense-mediated decay"/>
    <property type="evidence" value="ECO:0007669"/>
    <property type="project" value="InterPro"/>
</dbReference>
<dbReference type="GO" id="GO:0000932">
    <property type="term" value="C:P-body"/>
    <property type="evidence" value="ECO:0007669"/>
    <property type="project" value="TreeGrafter"/>
</dbReference>
<dbReference type="InterPro" id="IPR020084">
    <property type="entry name" value="NUDIX_hydrolase_CS"/>
</dbReference>
<keyword evidence="7" id="KW-0694">RNA-binding</keyword>
<dbReference type="InterPro" id="IPR015797">
    <property type="entry name" value="NUDIX_hydrolase-like_dom_sf"/>
</dbReference>
<keyword evidence="8" id="KW-0464">Manganese</keyword>
<dbReference type="GO" id="GO:0000290">
    <property type="term" value="P:deadenylation-dependent decapping of nuclear-transcribed mRNA"/>
    <property type="evidence" value="ECO:0007669"/>
    <property type="project" value="InterPro"/>
</dbReference>
<dbReference type="PANTHER" id="PTHR23114">
    <property type="entry name" value="M7GPPPN-MRNA HYDROLASE"/>
    <property type="match status" value="1"/>
</dbReference>
<comment type="cofactor">
    <cofactor evidence="1">
        <name>Mn(2+)</name>
        <dbReference type="ChEBI" id="CHEBI:29035"/>
    </cofactor>
</comment>
<keyword evidence="12" id="KW-1185">Reference proteome</keyword>
<keyword evidence="5" id="KW-0479">Metal-binding</keyword>
<dbReference type="Gene3D" id="1.10.10.1050">
    <property type="entry name" value="Dcp2, box A domain"/>
    <property type="match status" value="2"/>
</dbReference>
<feature type="compositionally biased region" description="Low complexity" evidence="9">
    <location>
        <begin position="540"/>
        <end position="595"/>
    </location>
</feature>
<dbReference type="PROSITE" id="PS51462">
    <property type="entry name" value="NUDIX"/>
    <property type="match status" value="1"/>
</dbReference>
<feature type="region of interest" description="Disordered" evidence="9">
    <location>
        <begin position="1"/>
        <end position="49"/>
    </location>
</feature>
<dbReference type="RefSeq" id="XP_066069910.1">
    <property type="nucleotide sequence ID" value="XM_066213813.1"/>
</dbReference>
<evidence type="ECO:0000313" key="12">
    <source>
        <dbReference type="Proteomes" id="UP000094043"/>
    </source>
</evidence>
<dbReference type="InterPro" id="IPR044099">
    <property type="entry name" value="Dcp2_NUDIX"/>
</dbReference>
<dbReference type="SMART" id="SM01125">
    <property type="entry name" value="DCP2"/>
    <property type="match status" value="1"/>
</dbReference>
<evidence type="ECO:0000256" key="5">
    <source>
        <dbReference type="ARBA" id="ARBA00022723"/>
    </source>
</evidence>
<accession>A0AAJ8JVG2</accession>
<dbReference type="InterPro" id="IPR036189">
    <property type="entry name" value="DCP2_BoxA_sf"/>
</dbReference>
<evidence type="ECO:0000256" key="4">
    <source>
        <dbReference type="ARBA" id="ARBA00022490"/>
    </source>
</evidence>
<evidence type="ECO:0000256" key="3">
    <source>
        <dbReference type="ARBA" id="ARBA00005279"/>
    </source>
</evidence>
<dbReference type="InterPro" id="IPR007722">
    <property type="entry name" value="DCP2_BoxA"/>
</dbReference>
<feature type="domain" description="Nudix hydrolase" evidence="10">
    <location>
        <begin position="115"/>
        <end position="243"/>
    </location>
</feature>
<feature type="compositionally biased region" description="Low complexity" evidence="9">
    <location>
        <begin position="804"/>
        <end position="816"/>
    </location>
</feature>
<dbReference type="KEGG" id="cdep:91088638"/>
<dbReference type="CDD" id="cd03672">
    <property type="entry name" value="NUDIX_Dcp2p_Nudt20"/>
    <property type="match status" value="1"/>
</dbReference>
<gene>
    <name evidence="11" type="ORF">L203_104428</name>
</gene>
<feature type="compositionally biased region" description="Polar residues" evidence="9">
    <location>
        <begin position="519"/>
        <end position="535"/>
    </location>
</feature>
<dbReference type="GO" id="GO:0140933">
    <property type="term" value="F:5'-(N(7)-methylguanosine 5'-triphospho)-[mRNA] hydrolase activity"/>
    <property type="evidence" value="ECO:0007669"/>
    <property type="project" value="InterPro"/>
</dbReference>
<feature type="compositionally biased region" description="Polar residues" evidence="9">
    <location>
        <begin position="839"/>
        <end position="849"/>
    </location>
</feature>
<dbReference type="GO" id="GO:0003723">
    <property type="term" value="F:RNA binding"/>
    <property type="evidence" value="ECO:0007669"/>
    <property type="project" value="UniProtKB-KW"/>
</dbReference>
<dbReference type="PROSITE" id="PS00893">
    <property type="entry name" value="NUDIX_BOX"/>
    <property type="match status" value="1"/>
</dbReference>
<evidence type="ECO:0000256" key="1">
    <source>
        <dbReference type="ARBA" id="ARBA00001936"/>
    </source>
</evidence>
<feature type="region of interest" description="Disordered" evidence="9">
    <location>
        <begin position="259"/>
        <end position="282"/>
    </location>
</feature>
<feature type="compositionally biased region" description="Polar residues" evidence="9">
    <location>
        <begin position="756"/>
        <end position="787"/>
    </location>
</feature>
<sequence length="905" mass="98710">MARIRQEPSLESPAARDMARSLYDSSPLASAESSPMAQAAVPAPAEDDDQDNIFREMSFDEILEDLNARFLINLPKEEMSLLRVYWQAEQAQLISSSDGGVDHNTVWDEYRSYKRMVPCCGGILLNKEADKVLLVRGWKSNAGWSFPRGKINAQESEEACAIREVEEETGFDLTGLINAEDRIKTHINAQEVTMFIVANIDEATEFETQTRHEIGAIEWVPLTDLPTWSNNRKKKSKTKRFYNVTPFVNPLKLWMKEHDRSPYPKPRLAKTAPSQVQSQGQGFHRSLQPFDFTSFSPSNSPVVHTPSSSHLPSRGTSALDQLFTKFIHKQEEELTTLSADAMGSDNNAGLTRLFGNLNVLKEEEDALAKKEQEREEDDALARLLGGIKTPGPEKIKLQMSGKKSHLLAMLNQKPVSEPIASTSQTTDKSHQARLLSMISPQPVPSSPLHSTTSMTENETSHSYDPKSRAGSSHYSSKSETNKHGSKSMADDAARQARAKALLESTVAGLENIGLGSSPAAENTRQESSQESSSAIGQGYGQSQTRQTQGQGQNWQRTPPSGQLPKQQQQLQAPVAVSQGAQPPQSQSQSLYDQQQNNTYRSASYGQARPPNLQAIGSSSGALMGHNVNGPAVYGSSPRTNQPPPPYDTVYREGHVAPQGTLPQTQYPLLKQSFPPQQIGNAHPPPSNMNMGNMGTLPGLPIRPPIVSAPNMGSYRPAPQPLPQTGYAHMPQLSHGPFGGLGSDGGSYYPQGHGFPGTTSGPVSGLGSSQVPAPNMSMHQPLSGTAVGQGNFHPAQGYQRPPPSTSGQFGYQSQSQSHPHHLPHPPHPTHMSHQPPQQIAPLSQGQNLPHNSAHYPPQPQMQHNQQQRTSPIKPQLGGMQNVHHPMPRQAGQAGLLAMLNGDRQCR</sequence>
<dbReference type="EMBL" id="CP143788">
    <property type="protein sequence ID" value="WVN89210.1"/>
    <property type="molecule type" value="Genomic_DNA"/>
</dbReference>
<reference evidence="11" key="2">
    <citation type="journal article" date="2022" name="Elife">
        <title>Obligate sexual reproduction of a homothallic fungus closely related to the Cryptococcus pathogenic species complex.</title>
        <authorList>
            <person name="Passer A.R."/>
            <person name="Clancey S.A."/>
            <person name="Shea T."/>
            <person name="David-Palma M."/>
            <person name="Averette A.F."/>
            <person name="Boekhout T."/>
            <person name="Porcel B.M."/>
            <person name="Nowrousian M."/>
            <person name="Cuomo C.A."/>
            <person name="Sun S."/>
            <person name="Heitman J."/>
            <person name="Coelho M.A."/>
        </authorList>
    </citation>
    <scope>NUCLEOTIDE SEQUENCE</scope>
    <source>
        <strain evidence="11">CBS 7841</strain>
    </source>
</reference>
<evidence type="ECO:0000313" key="11">
    <source>
        <dbReference type="EMBL" id="WVN89210.1"/>
    </source>
</evidence>
<dbReference type="Gene3D" id="3.90.79.10">
    <property type="entry name" value="Nucleoside Triphosphate Pyrophosphohydrolase"/>
    <property type="match status" value="1"/>
</dbReference>
<feature type="region of interest" description="Disordered" evidence="9">
    <location>
        <begin position="721"/>
        <end position="885"/>
    </location>
</feature>
<keyword evidence="6" id="KW-0378">Hydrolase</keyword>
<dbReference type="AlphaFoldDB" id="A0AAJ8JVG2"/>
<dbReference type="Pfam" id="PF00293">
    <property type="entry name" value="NUDIX"/>
    <property type="match status" value="1"/>
</dbReference>
<feature type="compositionally biased region" description="Polar residues" evidence="9">
    <location>
        <begin position="272"/>
        <end position="281"/>
    </location>
</feature>
<evidence type="ECO:0000256" key="9">
    <source>
        <dbReference type="SAM" id="MobiDB-lite"/>
    </source>
</evidence>
<reference evidence="11" key="1">
    <citation type="submission" date="2016-06" db="EMBL/GenBank/DDBJ databases">
        <authorList>
            <person name="Cuomo C."/>
            <person name="Litvintseva A."/>
            <person name="Heitman J."/>
            <person name="Chen Y."/>
            <person name="Sun S."/>
            <person name="Springer D."/>
            <person name="Dromer F."/>
            <person name="Young S."/>
            <person name="Zeng Q."/>
            <person name="Chapman S."/>
            <person name="Gujja S."/>
            <person name="Saif S."/>
            <person name="Birren B."/>
        </authorList>
    </citation>
    <scope>NUCLEOTIDE SEQUENCE</scope>
    <source>
        <strain evidence="11">CBS 7841</strain>
    </source>
</reference>
<keyword evidence="4" id="KW-0963">Cytoplasm</keyword>
<feature type="compositionally biased region" description="Polar residues" evidence="9">
    <location>
        <begin position="447"/>
        <end position="457"/>
    </location>
</feature>
<evidence type="ECO:0000256" key="6">
    <source>
        <dbReference type="ARBA" id="ARBA00022801"/>
    </source>
</evidence>
<feature type="region of interest" description="Disordered" evidence="9">
    <location>
        <begin position="438"/>
        <end position="496"/>
    </location>
</feature>
<feature type="compositionally biased region" description="Basic and acidic residues" evidence="9">
    <location>
        <begin position="458"/>
        <end position="467"/>
    </location>
</feature>
<dbReference type="InterPro" id="IPR000086">
    <property type="entry name" value="NUDIX_hydrolase_dom"/>
</dbReference>
<dbReference type="SUPFAM" id="SSF140586">
    <property type="entry name" value="Dcp2 domain-like"/>
    <property type="match status" value="1"/>
</dbReference>
<dbReference type="FunFam" id="3.90.79.10:FF:000003">
    <property type="entry name" value="M7GpppN-mRNA hydrolase isoform 2"/>
    <property type="match status" value="1"/>
</dbReference>
<evidence type="ECO:0000256" key="7">
    <source>
        <dbReference type="ARBA" id="ARBA00022884"/>
    </source>
</evidence>
<dbReference type="Proteomes" id="UP000094043">
    <property type="component" value="Chromosome 5"/>
</dbReference>
<dbReference type="GO" id="GO:0030145">
    <property type="term" value="F:manganese ion binding"/>
    <property type="evidence" value="ECO:0007669"/>
    <property type="project" value="InterPro"/>
</dbReference>
<protein>
    <recommendedName>
        <fullName evidence="10">Nudix hydrolase domain-containing protein</fullName>
    </recommendedName>
</protein>
<feature type="compositionally biased region" description="Polar residues" evidence="9">
    <location>
        <begin position="23"/>
        <end position="36"/>
    </location>
</feature>
<evidence type="ECO:0000259" key="10">
    <source>
        <dbReference type="PROSITE" id="PS51462"/>
    </source>
</evidence>
<organism evidence="11 12">
    <name type="scientific">Cryptococcus depauperatus CBS 7841</name>
    <dbReference type="NCBI Taxonomy" id="1295531"/>
    <lineage>
        <taxon>Eukaryota</taxon>
        <taxon>Fungi</taxon>
        <taxon>Dikarya</taxon>
        <taxon>Basidiomycota</taxon>
        <taxon>Agaricomycotina</taxon>
        <taxon>Tremellomycetes</taxon>
        <taxon>Tremellales</taxon>
        <taxon>Cryptococcaceae</taxon>
        <taxon>Cryptococcus</taxon>
    </lineage>
</organism>
<name>A0AAJ8JVG2_9TREE</name>
<evidence type="ECO:0000256" key="8">
    <source>
        <dbReference type="ARBA" id="ARBA00023211"/>
    </source>
</evidence>
<reference evidence="11" key="3">
    <citation type="submission" date="2024-01" db="EMBL/GenBank/DDBJ databases">
        <authorList>
            <person name="Coelho M.A."/>
            <person name="David-Palma M."/>
            <person name="Shea T."/>
            <person name="Sun S."/>
            <person name="Cuomo C.A."/>
            <person name="Heitman J."/>
        </authorList>
    </citation>
    <scope>NUCLEOTIDE SEQUENCE</scope>
    <source>
        <strain evidence="11">CBS 7841</strain>
    </source>
</reference>
<feature type="region of interest" description="Disordered" evidence="9">
    <location>
        <begin position="512"/>
        <end position="652"/>
    </location>
</feature>
<feature type="compositionally biased region" description="Polar residues" evidence="9">
    <location>
        <begin position="469"/>
        <end position="478"/>
    </location>
</feature>
<evidence type="ECO:0000256" key="2">
    <source>
        <dbReference type="ARBA" id="ARBA00004496"/>
    </source>
</evidence>
<comment type="similarity">
    <text evidence="3">Belongs to the Nudix hydrolase family. DCP2 subfamily.</text>
</comment>
<proteinExistence type="inferred from homology"/>
<dbReference type="PANTHER" id="PTHR23114:SF17">
    <property type="entry name" value="M7GPPPN-MRNA HYDROLASE"/>
    <property type="match status" value="1"/>
</dbReference>
<dbReference type="SUPFAM" id="SSF55811">
    <property type="entry name" value="Nudix"/>
    <property type="match status" value="1"/>
</dbReference>
<comment type="subcellular location">
    <subcellularLocation>
        <location evidence="2">Cytoplasm</location>
    </subcellularLocation>
</comment>